<reference evidence="4" key="2">
    <citation type="submission" date="2019-10" db="EMBL/GenBank/DDBJ databases">
        <authorList>
            <consortium name="NCBI Genome Project"/>
        </authorList>
    </citation>
    <scope>NUCLEOTIDE SEQUENCE</scope>
    <source>
        <strain evidence="4">NI907</strain>
    </source>
</reference>
<sequence length="247" mass="26869">MNGATAAESAAGIRGTSPPWAEAPTQDHGSHAASNFTTDARPYVYPVLLDTVHEEMSVSPLTSSSPVMHEFQPALPHTGLADTPATTMPPSRTVNTETSSPQCPVQEMSPATPSLSRTTTFAQPLRHDTLQGISPTTSALSRATTFVHPLRQYTSMRDATASTKAKKALHNTASEETIQVEADGDYLQKPRVSRERTWLRNWWQEIASSIISMICLGAIIIVLKRFENLSATKWALPITINSMPSDK</sequence>
<accession>A0A6P8B626</accession>
<dbReference type="Proteomes" id="UP000515153">
    <property type="component" value="Chromosome I"/>
</dbReference>
<reference evidence="3 4" key="1">
    <citation type="journal article" date="2019" name="Mol. Biol. Evol.">
        <title>Blast fungal genomes show frequent chromosomal changes, gene gains and losses, and effector gene turnover.</title>
        <authorList>
            <person name="Gomez Luciano L.B."/>
            <person name="Jason Tsai I."/>
            <person name="Chuma I."/>
            <person name="Tosa Y."/>
            <person name="Chen Y.H."/>
            <person name="Li J.Y."/>
            <person name="Li M.Y."/>
            <person name="Jade Lu M.Y."/>
            <person name="Nakayashiki H."/>
            <person name="Li W.H."/>
        </authorList>
    </citation>
    <scope>NUCLEOTIDE SEQUENCE [LARGE SCALE GENOMIC DNA]</scope>
    <source>
        <strain evidence="3 4">NI907</strain>
    </source>
</reference>
<dbReference type="KEGG" id="pgri:PgNI_06201"/>
<keyword evidence="2" id="KW-0472">Membrane</keyword>
<dbReference type="GeneID" id="41961136"/>
<gene>
    <name evidence="4" type="ORF">PgNI_06201</name>
</gene>
<feature type="region of interest" description="Disordered" evidence="1">
    <location>
        <begin position="1"/>
        <end position="35"/>
    </location>
</feature>
<protein>
    <submittedName>
        <fullName evidence="4">Uncharacterized protein</fullName>
    </submittedName>
</protein>
<keyword evidence="3" id="KW-1185">Reference proteome</keyword>
<evidence type="ECO:0000256" key="2">
    <source>
        <dbReference type="SAM" id="Phobius"/>
    </source>
</evidence>
<proteinExistence type="predicted"/>
<keyword evidence="2" id="KW-0812">Transmembrane</keyword>
<evidence type="ECO:0000313" key="3">
    <source>
        <dbReference type="Proteomes" id="UP000515153"/>
    </source>
</evidence>
<name>A0A6P8B626_PYRGI</name>
<organism evidence="3 4">
    <name type="scientific">Pyricularia grisea</name>
    <name type="common">Crabgrass-specific blast fungus</name>
    <name type="synonym">Magnaporthe grisea</name>
    <dbReference type="NCBI Taxonomy" id="148305"/>
    <lineage>
        <taxon>Eukaryota</taxon>
        <taxon>Fungi</taxon>
        <taxon>Dikarya</taxon>
        <taxon>Ascomycota</taxon>
        <taxon>Pezizomycotina</taxon>
        <taxon>Sordariomycetes</taxon>
        <taxon>Sordariomycetidae</taxon>
        <taxon>Magnaporthales</taxon>
        <taxon>Pyriculariaceae</taxon>
        <taxon>Pyricularia</taxon>
    </lineage>
</organism>
<evidence type="ECO:0000313" key="4">
    <source>
        <dbReference type="RefSeq" id="XP_030982652.1"/>
    </source>
</evidence>
<reference evidence="4" key="3">
    <citation type="submission" date="2025-08" db="UniProtKB">
        <authorList>
            <consortium name="RefSeq"/>
        </authorList>
    </citation>
    <scope>IDENTIFICATION</scope>
    <source>
        <strain evidence="4">NI907</strain>
    </source>
</reference>
<dbReference type="AlphaFoldDB" id="A0A6P8B626"/>
<dbReference type="RefSeq" id="XP_030982652.1">
    <property type="nucleotide sequence ID" value="XM_031126227.1"/>
</dbReference>
<evidence type="ECO:0000256" key="1">
    <source>
        <dbReference type="SAM" id="MobiDB-lite"/>
    </source>
</evidence>
<feature type="transmembrane region" description="Helical" evidence="2">
    <location>
        <begin position="202"/>
        <end position="223"/>
    </location>
</feature>
<feature type="region of interest" description="Disordered" evidence="1">
    <location>
        <begin position="89"/>
        <end position="116"/>
    </location>
</feature>
<keyword evidence="2" id="KW-1133">Transmembrane helix</keyword>